<dbReference type="AlphaFoldDB" id="A0AA48L4V5"/>
<protein>
    <recommendedName>
        <fullName evidence="6">Concanavalin A-like lectin/glucanase</fullName>
    </recommendedName>
</protein>
<dbReference type="RefSeq" id="XP_060457237.1">
    <property type="nucleotide sequence ID" value="XM_060600665.1"/>
</dbReference>
<accession>A0AA48L4V5</accession>
<feature type="region of interest" description="Disordered" evidence="1">
    <location>
        <begin position="499"/>
        <end position="530"/>
    </location>
</feature>
<name>A0AA48L4V5_9TREE</name>
<feature type="chain" id="PRO_5041467090" description="Concanavalin A-like lectin/glucanase" evidence="3">
    <location>
        <begin position="17"/>
        <end position="560"/>
    </location>
</feature>
<proteinExistence type="predicted"/>
<keyword evidence="2" id="KW-0472">Membrane</keyword>
<evidence type="ECO:0000256" key="3">
    <source>
        <dbReference type="SAM" id="SignalP"/>
    </source>
</evidence>
<keyword evidence="5" id="KW-1185">Reference proteome</keyword>
<sequence length="560" mass="60962">MLAFAFRVVLLATAAAQSSNSAYYNFVPRTRHDVLMWGQAVSLAPITDGWEYLYDENRSNGRNTWASQTPPSELSFRNREGRTTLQTTQPGQAMSMFFTGEACTLGGTLQVGAGFDGTNPAYWSVFIDGEPARYEFILDEYQDGFIGISGLQSDRFHNATFVTGPQFNGTVSIAFATWSTWMMRDNDTQVSDAIGLQNIGNRISFADGNAVQPILTPKGDVAVHQYTFQSATNSVTIALALLIPDGEQEAALALKGDASFEVMVPVNSCYIECDGYVGPDYGVVNFALDPPPPGDVKSAYWSRSTNRAWYTHDTMFSLALNPNLQYKLMVWTEAATAGAGVYLNGSMIYPFSNDEPGPFWINENLATNATNATRSNAEGETPLGQTTSGKVNVGAIAGGVAGGVVFLALLAVLFFLRRSWKSNRETRNIDIDEWEDSGFTNSKESAVTPFLSTPIPHEYAAVSERTPSTCFHSSEANSSSEKVPSGTVYTHIKYSALSEESPAPKTGSVNTGRERPAEPLAVSPEVVQERDWGTLPQELVPPVYNLSWAASRPVVTRDDE</sequence>
<keyword evidence="2" id="KW-0812">Transmembrane</keyword>
<gene>
    <name evidence="4" type="ORF">CcaverHIS019_0407920</name>
</gene>
<organism evidence="4 5">
    <name type="scientific">Cutaneotrichosporon cavernicola</name>
    <dbReference type="NCBI Taxonomy" id="279322"/>
    <lineage>
        <taxon>Eukaryota</taxon>
        <taxon>Fungi</taxon>
        <taxon>Dikarya</taxon>
        <taxon>Basidiomycota</taxon>
        <taxon>Agaricomycotina</taxon>
        <taxon>Tremellomycetes</taxon>
        <taxon>Trichosporonales</taxon>
        <taxon>Trichosporonaceae</taxon>
        <taxon>Cutaneotrichosporon</taxon>
    </lineage>
</organism>
<keyword evidence="3" id="KW-0732">Signal</keyword>
<evidence type="ECO:0000313" key="5">
    <source>
        <dbReference type="Proteomes" id="UP001233271"/>
    </source>
</evidence>
<dbReference type="KEGG" id="ccac:CcaHIS019_0407920"/>
<dbReference type="GeneID" id="85495842"/>
<feature type="signal peptide" evidence="3">
    <location>
        <begin position="1"/>
        <end position="16"/>
    </location>
</feature>
<evidence type="ECO:0008006" key="6">
    <source>
        <dbReference type="Google" id="ProtNLM"/>
    </source>
</evidence>
<dbReference type="EMBL" id="AP028215">
    <property type="protein sequence ID" value="BEI91972.1"/>
    <property type="molecule type" value="Genomic_DNA"/>
</dbReference>
<evidence type="ECO:0000256" key="2">
    <source>
        <dbReference type="SAM" id="Phobius"/>
    </source>
</evidence>
<keyword evidence="2" id="KW-1133">Transmembrane helix</keyword>
<reference evidence="4" key="1">
    <citation type="journal article" date="2023" name="BMC Genomics">
        <title>Chromosome-level genome assemblies of Cutaneotrichosporon spp. (Trichosporonales, Basidiomycota) reveal imbalanced evolution between nucleotide sequences and chromosome synteny.</title>
        <authorList>
            <person name="Kobayashi Y."/>
            <person name="Kayamori A."/>
            <person name="Aoki K."/>
            <person name="Shiwa Y."/>
            <person name="Matsutani M."/>
            <person name="Fujita N."/>
            <person name="Sugita T."/>
            <person name="Iwasaki W."/>
            <person name="Tanaka N."/>
            <person name="Takashima M."/>
        </authorList>
    </citation>
    <scope>NUCLEOTIDE SEQUENCE</scope>
    <source>
        <strain evidence="4">HIS019</strain>
    </source>
</reference>
<feature type="transmembrane region" description="Helical" evidence="2">
    <location>
        <begin position="393"/>
        <end position="416"/>
    </location>
</feature>
<dbReference type="Proteomes" id="UP001233271">
    <property type="component" value="Chromosome 4"/>
</dbReference>
<evidence type="ECO:0000313" key="4">
    <source>
        <dbReference type="EMBL" id="BEI91972.1"/>
    </source>
</evidence>
<evidence type="ECO:0000256" key="1">
    <source>
        <dbReference type="SAM" id="MobiDB-lite"/>
    </source>
</evidence>